<sequence length="62" mass="7468">VGHFYSGDCYVFLCRYWVPVETPEGEEEEEDEPVEQEEDFQCVVYFWQGRDANQMGWLTFTF</sequence>
<dbReference type="PANTHER" id="PTHR11977">
    <property type="entry name" value="VILLIN"/>
    <property type="match status" value="1"/>
</dbReference>
<feature type="non-terminal residue" evidence="2">
    <location>
        <position position="62"/>
    </location>
</feature>
<evidence type="ECO:0000313" key="2">
    <source>
        <dbReference type="EMBL" id="EDO38109.1"/>
    </source>
</evidence>
<dbReference type="eggNOG" id="KOG0444">
    <property type="taxonomic scope" value="Eukaryota"/>
</dbReference>
<keyword evidence="1" id="KW-0677">Repeat</keyword>
<gene>
    <name evidence="2" type="ORF">NEMVEDRAFT_v1g114712</name>
</gene>
<dbReference type="InterPro" id="IPR007122">
    <property type="entry name" value="Villin/Gelsolin"/>
</dbReference>
<dbReference type="PhylomeDB" id="A7SE10"/>
<dbReference type="GO" id="GO:0051015">
    <property type="term" value="F:actin filament binding"/>
    <property type="evidence" value="ECO:0007669"/>
    <property type="project" value="InterPro"/>
</dbReference>
<name>A7SE10_NEMVE</name>
<keyword evidence="3" id="KW-1185">Reference proteome</keyword>
<dbReference type="Proteomes" id="UP000001593">
    <property type="component" value="Unassembled WGS sequence"/>
</dbReference>
<dbReference type="SUPFAM" id="SSF55753">
    <property type="entry name" value="Actin depolymerizing proteins"/>
    <property type="match status" value="1"/>
</dbReference>
<dbReference type="PANTHER" id="PTHR11977:SF51">
    <property type="entry name" value="PROTEIN FLIGHTLESS-1 HOMOLOG"/>
    <property type="match status" value="1"/>
</dbReference>
<dbReference type="AlphaFoldDB" id="A7SE10"/>
<dbReference type="Gene3D" id="3.40.20.10">
    <property type="entry name" value="Severin"/>
    <property type="match status" value="1"/>
</dbReference>
<accession>A7SE10</accession>
<protein>
    <submittedName>
        <fullName evidence="2">Uncharacterized protein</fullName>
    </submittedName>
</protein>
<dbReference type="EMBL" id="DS469633">
    <property type="protein sequence ID" value="EDO38109.1"/>
    <property type="molecule type" value="Genomic_DNA"/>
</dbReference>
<dbReference type="InterPro" id="IPR029006">
    <property type="entry name" value="ADF-H/Gelsolin-like_dom_sf"/>
</dbReference>
<dbReference type="HOGENOM" id="CLU_2910805_0_0_1"/>
<dbReference type="InParanoid" id="A7SE10"/>
<feature type="non-terminal residue" evidence="2">
    <location>
        <position position="1"/>
    </location>
</feature>
<organism evidence="2 3">
    <name type="scientific">Nematostella vectensis</name>
    <name type="common">Starlet sea anemone</name>
    <dbReference type="NCBI Taxonomy" id="45351"/>
    <lineage>
        <taxon>Eukaryota</taxon>
        <taxon>Metazoa</taxon>
        <taxon>Cnidaria</taxon>
        <taxon>Anthozoa</taxon>
        <taxon>Hexacorallia</taxon>
        <taxon>Actiniaria</taxon>
        <taxon>Edwardsiidae</taxon>
        <taxon>Nematostella</taxon>
    </lineage>
</organism>
<evidence type="ECO:0000313" key="3">
    <source>
        <dbReference type="Proteomes" id="UP000001593"/>
    </source>
</evidence>
<evidence type="ECO:0000256" key="1">
    <source>
        <dbReference type="ARBA" id="ARBA00022737"/>
    </source>
</evidence>
<proteinExistence type="predicted"/>
<reference evidence="2 3" key="1">
    <citation type="journal article" date="2007" name="Science">
        <title>Sea anemone genome reveals ancestral eumetazoan gene repertoire and genomic organization.</title>
        <authorList>
            <person name="Putnam N.H."/>
            <person name="Srivastava M."/>
            <person name="Hellsten U."/>
            <person name="Dirks B."/>
            <person name="Chapman J."/>
            <person name="Salamov A."/>
            <person name="Terry A."/>
            <person name="Shapiro H."/>
            <person name="Lindquist E."/>
            <person name="Kapitonov V.V."/>
            <person name="Jurka J."/>
            <person name="Genikhovich G."/>
            <person name="Grigoriev I.V."/>
            <person name="Lucas S.M."/>
            <person name="Steele R.E."/>
            <person name="Finnerty J.R."/>
            <person name="Technau U."/>
            <person name="Martindale M.Q."/>
            <person name="Rokhsar D.S."/>
        </authorList>
    </citation>
    <scope>NUCLEOTIDE SEQUENCE [LARGE SCALE GENOMIC DNA]</scope>
    <source>
        <strain evidence="3">CH2 X CH6</strain>
    </source>
</reference>
<dbReference type="STRING" id="45351.A7SE10"/>